<reference evidence="14" key="1">
    <citation type="journal article" date="2020" name="MBio">
        <title>Horizontal gene transfer to a defensive symbiont with a reduced genome amongst a multipartite beetle microbiome.</title>
        <authorList>
            <person name="Waterworth S.C."/>
            <person name="Florez L.V."/>
            <person name="Rees E.R."/>
            <person name="Hertweck C."/>
            <person name="Kaltenpoth M."/>
            <person name="Kwan J.C."/>
        </authorList>
    </citation>
    <scope>NUCLEOTIDE SEQUENCE [LARGE SCALE GENOMIC DNA]</scope>
</reference>
<keyword evidence="13" id="KW-0675">Receptor</keyword>
<keyword evidence="9 11" id="KW-0472">Membrane</keyword>
<keyword evidence="7" id="KW-0406">Ion transport</keyword>
<comment type="caution">
    <text evidence="13">The sequence shown here is derived from an EMBL/GenBank/DDBJ whole genome shotgun (WGS) entry which is preliminary data.</text>
</comment>
<keyword evidence="2 11" id="KW-0813">Transport</keyword>
<dbReference type="SUPFAM" id="SSF56935">
    <property type="entry name" value="Porins"/>
    <property type="match status" value="1"/>
</dbReference>
<evidence type="ECO:0000256" key="1">
    <source>
        <dbReference type="ARBA" id="ARBA00004571"/>
    </source>
</evidence>
<evidence type="ECO:0000256" key="8">
    <source>
        <dbReference type="ARBA" id="ARBA00023077"/>
    </source>
</evidence>
<dbReference type="PANTHER" id="PTHR32552:SF81">
    <property type="entry name" value="TONB-DEPENDENT OUTER MEMBRANE RECEPTOR"/>
    <property type="match status" value="1"/>
</dbReference>
<dbReference type="Pfam" id="PF00593">
    <property type="entry name" value="TonB_dep_Rec_b-barrel"/>
    <property type="match status" value="1"/>
</dbReference>
<evidence type="ECO:0000259" key="12">
    <source>
        <dbReference type="Pfam" id="PF00593"/>
    </source>
</evidence>
<evidence type="ECO:0000313" key="13">
    <source>
        <dbReference type="EMBL" id="KAF1017451.1"/>
    </source>
</evidence>
<keyword evidence="5 11" id="KW-0812">Transmembrane</keyword>
<organism evidence="13 14">
    <name type="scientific">Stenotrophomonas maltophilia</name>
    <name type="common">Pseudomonas maltophilia</name>
    <name type="synonym">Xanthomonas maltophilia</name>
    <dbReference type="NCBI Taxonomy" id="40324"/>
    <lineage>
        <taxon>Bacteria</taxon>
        <taxon>Pseudomonadati</taxon>
        <taxon>Pseudomonadota</taxon>
        <taxon>Gammaproteobacteria</taxon>
        <taxon>Lysobacterales</taxon>
        <taxon>Lysobacteraceae</taxon>
        <taxon>Stenotrophomonas</taxon>
        <taxon>Stenotrophomonas maltophilia group</taxon>
    </lineage>
</organism>
<dbReference type="InterPro" id="IPR036942">
    <property type="entry name" value="Beta-barrel_TonB_sf"/>
</dbReference>
<evidence type="ECO:0000256" key="5">
    <source>
        <dbReference type="ARBA" id="ARBA00022692"/>
    </source>
</evidence>
<comment type="subcellular location">
    <subcellularLocation>
        <location evidence="1 11">Cell outer membrane</location>
        <topology evidence="1 11">Multi-pass membrane protein</topology>
    </subcellularLocation>
</comment>
<comment type="similarity">
    <text evidence="11">Belongs to the TonB-dependent receptor family.</text>
</comment>
<keyword evidence="8" id="KW-0798">TonB box</keyword>
<evidence type="ECO:0000313" key="14">
    <source>
        <dbReference type="Proteomes" id="UP000487117"/>
    </source>
</evidence>
<proteinExistence type="inferred from homology"/>
<name>A0A7V8FJZ9_STEMA</name>
<keyword evidence="10 11" id="KW-0998">Cell outer membrane</keyword>
<keyword evidence="4" id="KW-0410">Iron transport</keyword>
<dbReference type="GO" id="GO:0009279">
    <property type="term" value="C:cell outer membrane"/>
    <property type="evidence" value="ECO:0007669"/>
    <property type="project" value="UniProtKB-SubCell"/>
</dbReference>
<dbReference type="Gene3D" id="2.40.170.20">
    <property type="entry name" value="TonB-dependent receptor, beta-barrel domain"/>
    <property type="match status" value="1"/>
</dbReference>
<dbReference type="GO" id="GO:0006826">
    <property type="term" value="P:iron ion transport"/>
    <property type="evidence" value="ECO:0007669"/>
    <property type="project" value="UniProtKB-KW"/>
</dbReference>
<evidence type="ECO:0000256" key="4">
    <source>
        <dbReference type="ARBA" id="ARBA00022496"/>
    </source>
</evidence>
<feature type="domain" description="TonB-dependent receptor-like beta-barrel" evidence="12">
    <location>
        <begin position="40"/>
        <end position="426"/>
    </location>
</feature>
<keyword evidence="6" id="KW-0408">Iron</keyword>
<gene>
    <name evidence="13" type="primary">fyuA_3</name>
    <name evidence="13" type="ORF">GAK31_00716</name>
</gene>
<dbReference type="PANTHER" id="PTHR32552">
    <property type="entry name" value="FERRICHROME IRON RECEPTOR-RELATED"/>
    <property type="match status" value="1"/>
</dbReference>
<accession>A0A7V8FJZ9</accession>
<dbReference type="InterPro" id="IPR000531">
    <property type="entry name" value="Beta-barrel_TonB"/>
</dbReference>
<evidence type="ECO:0000256" key="9">
    <source>
        <dbReference type="ARBA" id="ARBA00023136"/>
    </source>
</evidence>
<evidence type="ECO:0000256" key="10">
    <source>
        <dbReference type="ARBA" id="ARBA00023237"/>
    </source>
</evidence>
<dbReference type="EMBL" id="WNDS01000001">
    <property type="protein sequence ID" value="KAF1017451.1"/>
    <property type="molecule type" value="Genomic_DNA"/>
</dbReference>
<evidence type="ECO:0000256" key="11">
    <source>
        <dbReference type="PROSITE-ProRule" id="PRU01360"/>
    </source>
</evidence>
<dbReference type="PROSITE" id="PS52016">
    <property type="entry name" value="TONB_DEPENDENT_REC_3"/>
    <property type="match status" value="1"/>
</dbReference>
<dbReference type="InterPro" id="IPR039426">
    <property type="entry name" value="TonB-dep_rcpt-like"/>
</dbReference>
<dbReference type="Proteomes" id="UP000487117">
    <property type="component" value="Unassembled WGS sequence"/>
</dbReference>
<protein>
    <submittedName>
        <fullName evidence="13">Pesticin receptor</fullName>
    </submittedName>
</protein>
<keyword evidence="3 11" id="KW-1134">Transmembrane beta strand</keyword>
<evidence type="ECO:0000256" key="6">
    <source>
        <dbReference type="ARBA" id="ARBA00023004"/>
    </source>
</evidence>
<evidence type="ECO:0000256" key="2">
    <source>
        <dbReference type="ARBA" id="ARBA00022448"/>
    </source>
</evidence>
<evidence type="ECO:0000256" key="7">
    <source>
        <dbReference type="ARBA" id="ARBA00023065"/>
    </source>
</evidence>
<dbReference type="AlphaFoldDB" id="A0A7V8FJZ9"/>
<evidence type="ECO:0000256" key="3">
    <source>
        <dbReference type="ARBA" id="ARBA00022452"/>
    </source>
</evidence>
<sequence length="467" mass="51965">MQALSQVVDADNSSAVGLVYPALQPVRGPLEGILKRAAPYRMETDYYSAILDWDLGGVDFVSATSFSETRMDEVQDSSLVYGPVWPLLTPYPAGQAQFDIFLGTRKWTQEFRLTSKEDARFEWLLGTFFTGEKSQNHQRVTGYSPTGTAYPFTPGMASLPGTYDEQAVFADVTYKISPRFDVSAGVRHARNQQDFEQHSVGPLYGPRPIDLVSSADDNVTTWKLSSRWHFNEHAMLYARYATGYRPGGPNVSTSGVVPMTRADTLGNAELGFKSHFWNRRAMIDVALFHIDWDDIQVRVSENGLSYLGNAGSARSRGVEFSGMLRPVERLTLGLNAAYTDSRIEDVPASSGLVSGSRMPLTPRLSWSGTVDYDFDVNAQWRGRVGASYRVTGKRLAGAYEMDSYKALDLHAELTNMTWTVRLYARNATDERGYVSTGAVRDALNRYVAITGVPLQPRTVGMSIDYRY</sequence>